<dbReference type="Proteomes" id="UP000799757">
    <property type="component" value="Unassembled WGS sequence"/>
</dbReference>
<proteinExistence type="predicted"/>
<name>A0A6A6WVK1_9PLEO</name>
<feature type="signal peptide" evidence="1">
    <location>
        <begin position="1"/>
        <end position="29"/>
    </location>
</feature>
<evidence type="ECO:0000313" key="3">
    <source>
        <dbReference type="Proteomes" id="UP000799757"/>
    </source>
</evidence>
<dbReference type="AlphaFoldDB" id="A0A6A6WVK1"/>
<organism evidence="2 3">
    <name type="scientific">Melanomma pulvis-pyrius CBS 109.77</name>
    <dbReference type="NCBI Taxonomy" id="1314802"/>
    <lineage>
        <taxon>Eukaryota</taxon>
        <taxon>Fungi</taxon>
        <taxon>Dikarya</taxon>
        <taxon>Ascomycota</taxon>
        <taxon>Pezizomycotina</taxon>
        <taxon>Dothideomycetes</taxon>
        <taxon>Pleosporomycetidae</taxon>
        <taxon>Pleosporales</taxon>
        <taxon>Melanommataceae</taxon>
        <taxon>Melanomma</taxon>
    </lineage>
</organism>
<evidence type="ECO:0000313" key="2">
    <source>
        <dbReference type="EMBL" id="KAF2787928.1"/>
    </source>
</evidence>
<accession>A0A6A6WVK1</accession>
<feature type="chain" id="PRO_5025328271" description="Ig-like domain-containing protein" evidence="1">
    <location>
        <begin position="30"/>
        <end position="91"/>
    </location>
</feature>
<keyword evidence="3" id="KW-1185">Reference proteome</keyword>
<dbReference type="EMBL" id="MU002265">
    <property type="protein sequence ID" value="KAF2787928.1"/>
    <property type="molecule type" value="Genomic_DNA"/>
</dbReference>
<evidence type="ECO:0008006" key="4">
    <source>
        <dbReference type="Google" id="ProtNLM"/>
    </source>
</evidence>
<sequence length="91" mass="10161">MLPGPDLFCRGSSVPCCFLLSRWISLCFAPVVFQNAQSRHDTREPSAATTLAVHVVYPSALSNYHCRSQHRIDGCRAHVVLKCCILSMVQR</sequence>
<keyword evidence="1" id="KW-0732">Signal</keyword>
<evidence type="ECO:0000256" key="1">
    <source>
        <dbReference type="SAM" id="SignalP"/>
    </source>
</evidence>
<protein>
    <recommendedName>
        <fullName evidence="4">Ig-like domain-containing protein</fullName>
    </recommendedName>
</protein>
<gene>
    <name evidence="2" type="ORF">K505DRAFT_329330</name>
</gene>
<reference evidence="2" key="1">
    <citation type="journal article" date="2020" name="Stud. Mycol.">
        <title>101 Dothideomycetes genomes: a test case for predicting lifestyles and emergence of pathogens.</title>
        <authorList>
            <person name="Haridas S."/>
            <person name="Albert R."/>
            <person name="Binder M."/>
            <person name="Bloem J."/>
            <person name="Labutti K."/>
            <person name="Salamov A."/>
            <person name="Andreopoulos B."/>
            <person name="Baker S."/>
            <person name="Barry K."/>
            <person name="Bills G."/>
            <person name="Bluhm B."/>
            <person name="Cannon C."/>
            <person name="Castanera R."/>
            <person name="Culley D."/>
            <person name="Daum C."/>
            <person name="Ezra D."/>
            <person name="Gonzalez J."/>
            <person name="Henrissat B."/>
            <person name="Kuo A."/>
            <person name="Liang C."/>
            <person name="Lipzen A."/>
            <person name="Lutzoni F."/>
            <person name="Magnuson J."/>
            <person name="Mondo S."/>
            <person name="Nolan M."/>
            <person name="Ohm R."/>
            <person name="Pangilinan J."/>
            <person name="Park H.-J."/>
            <person name="Ramirez L."/>
            <person name="Alfaro M."/>
            <person name="Sun H."/>
            <person name="Tritt A."/>
            <person name="Yoshinaga Y."/>
            <person name="Zwiers L.-H."/>
            <person name="Turgeon B."/>
            <person name="Goodwin S."/>
            <person name="Spatafora J."/>
            <person name="Crous P."/>
            <person name="Grigoriev I."/>
        </authorList>
    </citation>
    <scope>NUCLEOTIDE SEQUENCE</scope>
    <source>
        <strain evidence="2">CBS 109.77</strain>
    </source>
</reference>